<feature type="domain" description="PKMT C-terminal winged helix" evidence="3">
    <location>
        <begin position="464"/>
        <end position="548"/>
    </location>
</feature>
<keyword evidence="4" id="KW-0808">Transferase</keyword>
<dbReference type="Gene3D" id="3.40.50.150">
    <property type="entry name" value="Vaccinia Virus protein VP39"/>
    <property type="match status" value="1"/>
</dbReference>
<dbReference type="InterPro" id="IPR018773">
    <property type="entry name" value="MeTrfase_reg_dom_prd"/>
</dbReference>
<reference evidence="4 5" key="1">
    <citation type="submission" date="2019-06" db="EMBL/GenBank/DDBJ databases">
        <title>Sorghum-associated microbial communities from plants grown in Nebraska, USA.</title>
        <authorList>
            <person name="Schachtman D."/>
        </authorList>
    </citation>
    <scope>NUCLEOTIDE SEQUENCE [LARGE SCALE GENOMIC DNA]</scope>
    <source>
        <strain evidence="4 5">T529</strain>
    </source>
</reference>
<dbReference type="PANTHER" id="PTHR43667">
    <property type="entry name" value="CYCLOPROPANE-FATTY-ACYL-PHOSPHOLIPID SYNTHASE"/>
    <property type="match status" value="1"/>
</dbReference>
<dbReference type="RefSeq" id="WP_261380252.1">
    <property type="nucleotide sequence ID" value="NZ_VIVL01000002.1"/>
</dbReference>
<dbReference type="Pfam" id="PF08242">
    <property type="entry name" value="Methyltransf_12"/>
    <property type="match status" value="1"/>
</dbReference>
<dbReference type="AlphaFoldDB" id="A0A561CCV8"/>
<protein>
    <submittedName>
        <fullName evidence="4">Methyltransferase-like protein</fullName>
    </submittedName>
</protein>
<comment type="caution">
    <text evidence="4">The sequence shown here is derived from an EMBL/GenBank/DDBJ whole genome shotgun (WGS) entry which is preliminary data.</text>
</comment>
<dbReference type="Pfam" id="PF10119">
    <property type="entry name" value="MethyTransf_Reg"/>
    <property type="match status" value="1"/>
</dbReference>
<dbReference type="Pfam" id="PF21782">
    <property type="entry name" value="WHD_PKMT"/>
    <property type="match status" value="1"/>
</dbReference>
<dbReference type="CDD" id="cd02440">
    <property type="entry name" value="AdoMet_MTases"/>
    <property type="match status" value="1"/>
</dbReference>
<gene>
    <name evidence="4" type="ORF">FB547_102770</name>
</gene>
<dbReference type="Proteomes" id="UP000319722">
    <property type="component" value="Unassembled WGS sequence"/>
</dbReference>
<dbReference type="InterPro" id="IPR029063">
    <property type="entry name" value="SAM-dependent_MTases_sf"/>
</dbReference>
<dbReference type="SUPFAM" id="SSF53335">
    <property type="entry name" value="S-adenosyl-L-methionine-dependent methyltransferases"/>
    <property type="match status" value="1"/>
</dbReference>
<evidence type="ECO:0000259" key="2">
    <source>
        <dbReference type="Pfam" id="PF10119"/>
    </source>
</evidence>
<proteinExistence type="predicted"/>
<dbReference type="GO" id="GO:0008168">
    <property type="term" value="F:methyltransferase activity"/>
    <property type="evidence" value="ECO:0007669"/>
    <property type="project" value="UniProtKB-KW"/>
</dbReference>
<dbReference type="InterPro" id="IPR050723">
    <property type="entry name" value="CFA/CMAS"/>
</dbReference>
<evidence type="ECO:0000313" key="5">
    <source>
        <dbReference type="Proteomes" id="UP000319722"/>
    </source>
</evidence>
<organism evidence="4 5">
    <name type="scientific">Variovorax beijingensis</name>
    <dbReference type="NCBI Taxonomy" id="2496117"/>
    <lineage>
        <taxon>Bacteria</taxon>
        <taxon>Pseudomonadati</taxon>
        <taxon>Pseudomonadota</taxon>
        <taxon>Betaproteobacteria</taxon>
        <taxon>Burkholderiales</taxon>
        <taxon>Comamonadaceae</taxon>
        <taxon>Variovorax</taxon>
    </lineage>
</organism>
<dbReference type="PANTHER" id="PTHR43667:SF2">
    <property type="entry name" value="FATTY ACID C-METHYL TRANSFERASE"/>
    <property type="match status" value="1"/>
</dbReference>
<dbReference type="InterPro" id="IPR013217">
    <property type="entry name" value="Methyltransf_12"/>
</dbReference>
<keyword evidence="4" id="KW-0489">Methyltransferase</keyword>
<evidence type="ECO:0000313" key="4">
    <source>
        <dbReference type="EMBL" id="TWD89063.1"/>
    </source>
</evidence>
<feature type="domain" description="Methyltransferase regulatory" evidence="2">
    <location>
        <begin position="240"/>
        <end position="322"/>
    </location>
</feature>
<evidence type="ECO:0000259" key="1">
    <source>
        <dbReference type="Pfam" id="PF08242"/>
    </source>
</evidence>
<accession>A0A561CCV8</accession>
<feature type="domain" description="Methyltransferase type 12" evidence="1">
    <location>
        <begin position="71"/>
        <end position="168"/>
    </location>
</feature>
<dbReference type="EMBL" id="VIVL01000002">
    <property type="protein sequence ID" value="TWD89063.1"/>
    <property type="molecule type" value="Genomic_DNA"/>
</dbReference>
<evidence type="ECO:0000259" key="3">
    <source>
        <dbReference type="Pfam" id="PF21782"/>
    </source>
</evidence>
<dbReference type="InterPro" id="IPR048976">
    <property type="entry name" value="WHD_PKMT"/>
</dbReference>
<dbReference type="GO" id="GO:0032259">
    <property type="term" value="P:methylation"/>
    <property type="evidence" value="ECO:0007669"/>
    <property type="project" value="UniProtKB-KW"/>
</dbReference>
<sequence length="551" mass="59703">MAAVSPWQRVLRPASIPKDAVPDSLTSTLTSYYDAVPYESHPFPQTAVEHLEAIAFLFGLEAPAPSTARVLELGCAAGGNLIPFAARHPEASALGLDLSTVQVAQGREAIARAGLSNVELRAFNLAEIDASFGQFDYIICHGVYSWVPGPVQDAILRVCSENLAPDGVAYVSYNVYPGWKAREIVRDAMILRGGPRDTPEEKLSYARGMLEFLEQSARPGSVLGKTLEETMPIVRGANGSYLLHEFLEPCNAPCYFKEFVARAEANGLSYLAEAEPSTMFVQNYGEKVREPLLRECGGSQVLMEQYLDFLVNRTFRQTLLVKQGRAGDIRYRLDPARISGFEFAGVFSAADGSALTLDAREQPCNALRNLTVTLRLPVHKALAQVLEAHYPASVSFERLVAAVLALLGEPRSSVEPAVLSMLEELVILGAVRVRRAPVHAAAEVSALPRALPLVRSAPGLALSAGSAANVCNQWHELVGLSALERCLLPLLDGAHSHAMLADHLANEVDAGRLRFIQNDKPLTDPSVLQEFARQQVVLGLAALRRKALLVA</sequence>
<name>A0A561CCV8_9BURK</name>